<evidence type="ECO:0000313" key="11">
    <source>
        <dbReference type="Proteomes" id="UP000462362"/>
    </source>
</evidence>
<dbReference type="PIRSF" id="PIRSF006630">
    <property type="entry name" value="NADS_GAT"/>
    <property type="match status" value="1"/>
</dbReference>
<dbReference type="GO" id="GO:0005737">
    <property type="term" value="C:cytoplasm"/>
    <property type="evidence" value="ECO:0007669"/>
    <property type="project" value="InterPro"/>
</dbReference>
<dbReference type="CDD" id="cd00553">
    <property type="entry name" value="NAD_synthase"/>
    <property type="match status" value="1"/>
</dbReference>
<dbReference type="PANTHER" id="PTHR23090:SF9">
    <property type="entry name" value="GLUTAMINE-DEPENDENT NAD(+) SYNTHETASE"/>
    <property type="match status" value="1"/>
</dbReference>
<keyword evidence="5 7" id="KW-0067">ATP-binding</keyword>
<sequence>MIEKVVVSMAQLNQTAGDLEGNFKRIAEAAEKAKHSDILVTPELSLCGYPPEDLLFLDSFLEDCAKKLNELVEYSTRFPKLHILAGYPLKEAGRLYNVVSVILNGKILLTYRKKNLPNYGVFDEERYFTPGGEDVCTFDVGDTRFGVNICEDIWFPEAPSQAKEQGAQVLLIANASPFEEGKEEQRLNMVRRHVNAIGMDACYVNMCGAQDEIVFDGETFACSADEVLARAPHMKESLLSVEVRKGRICRGEDSQPLSDWAVLYEALVVSMRDYINKNGFKGVVLGLSGGVDSALVLKIAVDAVGNDKVLAVMMPSVYTSSLSRGDAAKLASRLGVRLETISIQDGYTAFEFMLAKQFNGMPHDVTEENLQARIRGVILMAISNKFGSMVATTGNKSEMAVGYSTLYGDLAGGFAVIKDVYKTQVYALCRWINECSKENPVFPETILTRAPSAELRENQKDQDSLPDYSVLDEILRRFIEDREGPEEIVAAGFDRAVVDKVLRMVSRAEYKRRQSPIGPKVTKVAFGRDWRFPVTNKYRL</sequence>
<dbReference type="HAMAP" id="MF_02090">
    <property type="entry name" value="NadE_glutamine_dep"/>
    <property type="match status" value="1"/>
</dbReference>
<dbReference type="Pfam" id="PF02540">
    <property type="entry name" value="NAD_synthase"/>
    <property type="match status" value="1"/>
</dbReference>
<evidence type="ECO:0000256" key="1">
    <source>
        <dbReference type="ARBA" id="ARBA00005188"/>
    </source>
</evidence>
<proteinExistence type="inferred from homology"/>
<dbReference type="CDD" id="cd07570">
    <property type="entry name" value="GAT_Gln-NAD-synth"/>
    <property type="match status" value="1"/>
</dbReference>
<organism evidence="10 11">
    <name type="scientific">Parasutterella excrementihominis</name>
    <dbReference type="NCBI Taxonomy" id="487175"/>
    <lineage>
        <taxon>Bacteria</taxon>
        <taxon>Pseudomonadati</taxon>
        <taxon>Pseudomonadota</taxon>
        <taxon>Betaproteobacteria</taxon>
        <taxon>Burkholderiales</taxon>
        <taxon>Sutterellaceae</taxon>
        <taxon>Parasutterella</taxon>
    </lineage>
</organism>
<evidence type="ECO:0000256" key="9">
    <source>
        <dbReference type="RuleBase" id="RU003811"/>
    </source>
</evidence>
<feature type="binding site" evidence="7">
    <location>
        <position position="182"/>
    </location>
    <ligand>
        <name>L-glutamine</name>
        <dbReference type="ChEBI" id="CHEBI:58359"/>
    </ligand>
</feature>
<evidence type="ECO:0000256" key="5">
    <source>
        <dbReference type="ARBA" id="ARBA00022840"/>
    </source>
</evidence>
<dbReference type="GO" id="GO:0004359">
    <property type="term" value="F:glutaminase activity"/>
    <property type="evidence" value="ECO:0007669"/>
    <property type="project" value="InterPro"/>
</dbReference>
<keyword evidence="4 7" id="KW-0547">Nucleotide-binding</keyword>
<evidence type="ECO:0000256" key="6">
    <source>
        <dbReference type="ARBA" id="ARBA00023027"/>
    </source>
</evidence>
<keyword evidence="3 7" id="KW-0436">Ligase</keyword>
<feature type="binding site" evidence="7">
    <location>
        <position position="511"/>
    </location>
    <ligand>
        <name>deamido-NAD(+)</name>
        <dbReference type="ChEBI" id="CHEBI:58437"/>
        <note>ligand shared between two neighboring subunits</note>
    </ligand>
</feature>
<comment type="caution">
    <text evidence="10">The sequence shown here is derived from an EMBL/GenBank/DDBJ whole genome shotgun (WGS) entry which is preliminary data.</text>
</comment>
<dbReference type="InterPro" id="IPR036526">
    <property type="entry name" value="C-N_Hydrolase_sf"/>
</dbReference>
<feature type="active site" description="For glutaminase activity" evidence="7">
    <location>
        <position position="113"/>
    </location>
</feature>
<comment type="function">
    <text evidence="7">Catalyzes the ATP-dependent amidation of deamido-NAD to form NAD. Uses L-glutamine as a nitrogen source.</text>
</comment>
<dbReference type="RefSeq" id="WP_008811723.1">
    <property type="nucleotide sequence ID" value="NZ_CAJUON010000022.1"/>
</dbReference>
<feature type="active site" description="Nucleophile; for glutaminase activity" evidence="7">
    <location>
        <position position="150"/>
    </location>
</feature>
<dbReference type="FunFam" id="3.40.50.620:FF:000106">
    <property type="entry name" value="Glutamine-dependent NAD(+) synthetase"/>
    <property type="match status" value="1"/>
</dbReference>
<dbReference type="Proteomes" id="UP000462362">
    <property type="component" value="Unassembled WGS sequence"/>
</dbReference>
<dbReference type="EMBL" id="WNCL01000024">
    <property type="protein sequence ID" value="MTU43637.1"/>
    <property type="molecule type" value="Genomic_DNA"/>
</dbReference>
<evidence type="ECO:0000313" key="10">
    <source>
        <dbReference type="EMBL" id="MTU43637.1"/>
    </source>
</evidence>
<dbReference type="GO" id="GO:0008795">
    <property type="term" value="F:NAD+ synthase activity"/>
    <property type="evidence" value="ECO:0007669"/>
    <property type="project" value="UniProtKB-UniRule"/>
</dbReference>
<dbReference type="GO" id="GO:0003952">
    <property type="term" value="F:NAD+ synthase (glutamine-hydrolyzing) activity"/>
    <property type="evidence" value="ECO:0007669"/>
    <property type="project" value="UniProtKB-UniRule"/>
</dbReference>
<feature type="binding site" evidence="7">
    <location>
        <position position="393"/>
    </location>
    <ligand>
        <name>ATP</name>
        <dbReference type="ChEBI" id="CHEBI:30616"/>
    </ligand>
</feature>
<dbReference type="InterPro" id="IPR014729">
    <property type="entry name" value="Rossmann-like_a/b/a_fold"/>
</dbReference>
<dbReference type="InterPro" id="IPR003010">
    <property type="entry name" value="C-N_Hydrolase"/>
</dbReference>
<evidence type="ECO:0000256" key="8">
    <source>
        <dbReference type="PIRNR" id="PIRNR006630"/>
    </source>
</evidence>
<dbReference type="InterPro" id="IPR022310">
    <property type="entry name" value="NAD/GMP_synthase"/>
</dbReference>
<comment type="pathway">
    <text evidence="1 7 8">Cofactor biosynthesis; NAD(+) biosynthesis; NAD(+) from deamido-NAD(+) (L-Gln route): step 1/1.</text>
</comment>
<dbReference type="InterPro" id="IPR003694">
    <property type="entry name" value="NAD_synthase"/>
</dbReference>
<feature type="binding site" evidence="7">
    <location>
        <begin position="286"/>
        <end position="293"/>
    </location>
    <ligand>
        <name>ATP</name>
        <dbReference type="ChEBI" id="CHEBI:30616"/>
    </ligand>
</feature>
<dbReference type="NCBIfam" id="TIGR00552">
    <property type="entry name" value="nadE"/>
    <property type="match status" value="1"/>
</dbReference>
<dbReference type="Gene3D" id="3.60.110.10">
    <property type="entry name" value="Carbon-nitrogen hydrolase"/>
    <property type="match status" value="1"/>
</dbReference>
<dbReference type="InterPro" id="IPR014445">
    <property type="entry name" value="Gln-dep_NAD_synthase"/>
</dbReference>
<keyword evidence="6 7" id="KW-0520">NAD</keyword>
<feature type="binding site" evidence="7">
    <location>
        <position position="369"/>
    </location>
    <ligand>
        <name>deamido-NAD(+)</name>
        <dbReference type="ChEBI" id="CHEBI:58437"/>
        <note>ligand shared between two neighboring subunits</note>
    </ligand>
</feature>
<dbReference type="SUPFAM" id="SSF56317">
    <property type="entry name" value="Carbon-nitrogen hydrolase"/>
    <property type="match status" value="1"/>
</dbReference>
<feature type="binding site" evidence="7">
    <location>
        <position position="176"/>
    </location>
    <ligand>
        <name>L-glutamine</name>
        <dbReference type="ChEBI" id="CHEBI:58359"/>
    </ligand>
</feature>
<dbReference type="NCBIfam" id="NF010588">
    <property type="entry name" value="PRK13981.1"/>
    <property type="match status" value="1"/>
</dbReference>
<dbReference type="GO" id="GO:0005524">
    <property type="term" value="F:ATP binding"/>
    <property type="evidence" value="ECO:0007669"/>
    <property type="project" value="UniProtKB-UniRule"/>
</dbReference>
<feature type="binding site" evidence="7">
    <location>
        <position position="398"/>
    </location>
    <ligand>
        <name>deamido-NAD(+)</name>
        <dbReference type="ChEBI" id="CHEBI:58437"/>
        <note>ligand shared between two neighboring subunits</note>
    </ligand>
</feature>
<feature type="active site" description="Proton acceptor; for glutaminase activity" evidence="7">
    <location>
        <position position="43"/>
    </location>
</feature>
<name>A0A6I3S269_9BURK</name>
<comment type="similarity">
    <text evidence="2 7 8">In the C-terminal section; belongs to the NAD synthetase family.</text>
</comment>
<dbReference type="GeneID" id="43349768"/>
<dbReference type="SUPFAM" id="SSF52402">
    <property type="entry name" value="Adenine nucleotide alpha hydrolases-like"/>
    <property type="match status" value="1"/>
</dbReference>
<gene>
    <name evidence="7" type="primary">nadE</name>
    <name evidence="10" type="ORF">GMD42_08375</name>
</gene>
<evidence type="ECO:0000256" key="3">
    <source>
        <dbReference type="ARBA" id="ARBA00022598"/>
    </source>
</evidence>
<comment type="catalytic activity">
    <reaction evidence="7 8">
        <text>deamido-NAD(+) + L-glutamine + ATP + H2O = L-glutamate + AMP + diphosphate + NAD(+) + H(+)</text>
        <dbReference type="Rhea" id="RHEA:24384"/>
        <dbReference type="ChEBI" id="CHEBI:15377"/>
        <dbReference type="ChEBI" id="CHEBI:15378"/>
        <dbReference type="ChEBI" id="CHEBI:29985"/>
        <dbReference type="ChEBI" id="CHEBI:30616"/>
        <dbReference type="ChEBI" id="CHEBI:33019"/>
        <dbReference type="ChEBI" id="CHEBI:57540"/>
        <dbReference type="ChEBI" id="CHEBI:58359"/>
        <dbReference type="ChEBI" id="CHEBI:58437"/>
        <dbReference type="ChEBI" id="CHEBI:456215"/>
        <dbReference type="EC" id="6.3.5.1"/>
    </reaction>
</comment>
<evidence type="ECO:0000256" key="4">
    <source>
        <dbReference type="ARBA" id="ARBA00022741"/>
    </source>
</evidence>
<dbReference type="Gene3D" id="3.40.50.620">
    <property type="entry name" value="HUPs"/>
    <property type="match status" value="1"/>
</dbReference>
<dbReference type="AlphaFoldDB" id="A0A6I3S269"/>
<dbReference type="EC" id="6.3.5.1" evidence="7 8"/>
<dbReference type="Pfam" id="PF00795">
    <property type="entry name" value="CN_hydrolase"/>
    <property type="match status" value="1"/>
</dbReference>
<dbReference type="UniPathway" id="UPA00253">
    <property type="reaction ID" value="UER00334"/>
</dbReference>
<reference evidence="10 11" key="1">
    <citation type="journal article" date="2019" name="Nat. Med.">
        <title>A library of human gut bacterial isolates paired with longitudinal multiomics data enables mechanistic microbiome research.</title>
        <authorList>
            <person name="Poyet M."/>
            <person name="Groussin M."/>
            <person name="Gibbons S.M."/>
            <person name="Avila-Pacheco J."/>
            <person name="Jiang X."/>
            <person name="Kearney S.M."/>
            <person name="Perrotta A.R."/>
            <person name="Berdy B."/>
            <person name="Zhao S."/>
            <person name="Lieberman T.D."/>
            <person name="Swanson P.K."/>
            <person name="Smith M."/>
            <person name="Roesemann S."/>
            <person name="Alexander J.E."/>
            <person name="Rich S.A."/>
            <person name="Livny J."/>
            <person name="Vlamakis H."/>
            <person name="Clish C."/>
            <person name="Bullock K."/>
            <person name="Deik A."/>
            <person name="Scott J."/>
            <person name="Pierce K.A."/>
            <person name="Xavier R.J."/>
            <person name="Alm E.J."/>
        </authorList>
    </citation>
    <scope>NUCLEOTIDE SEQUENCE [LARGE SCALE GENOMIC DNA]</scope>
    <source>
        <strain evidence="10 11">BIOML-A2</strain>
    </source>
</reference>
<dbReference type="PANTHER" id="PTHR23090">
    <property type="entry name" value="NH 3 /GLUTAMINE-DEPENDENT NAD + SYNTHETASE"/>
    <property type="match status" value="1"/>
</dbReference>
<accession>A0A6I3S269</accession>
<dbReference type="PROSITE" id="PS50263">
    <property type="entry name" value="CN_HYDROLASE"/>
    <property type="match status" value="1"/>
</dbReference>
<evidence type="ECO:0000256" key="7">
    <source>
        <dbReference type="HAMAP-Rule" id="MF_02090"/>
    </source>
</evidence>
<dbReference type="GO" id="GO:0009435">
    <property type="term" value="P:NAD+ biosynthetic process"/>
    <property type="evidence" value="ECO:0007669"/>
    <property type="project" value="UniProtKB-UniRule"/>
</dbReference>
<evidence type="ECO:0000256" key="2">
    <source>
        <dbReference type="ARBA" id="ARBA00007145"/>
    </source>
</evidence>
<comment type="similarity">
    <text evidence="9">Belongs to the NAD synthetase family.</text>
</comment>
<feature type="binding site" evidence="7">
    <location>
        <position position="119"/>
    </location>
    <ligand>
        <name>L-glutamine</name>
        <dbReference type="ChEBI" id="CHEBI:58359"/>
    </ligand>
</feature>
<protein>
    <recommendedName>
        <fullName evidence="7 8">Glutamine-dependent NAD(+) synthetase</fullName>
        <ecNumber evidence="7 8">6.3.5.1</ecNumber>
    </recommendedName>
    <alternativeName>
        <fullName evidence="7 8">NAD(+) synthase [glutamine-hydrolyzing]</fullName>
    </alternativeName>
</protein>
<comment type="caution">
    <text evidence="7">Lacks conserved residue(s) required for the propagation of feature annotation.</text>
</comment>